<dbReference type="Pfam" id="PF25583">
    <property type="entry name" value="WCX"/>
    <property type="match status" value="1"/>
</dbReference>
<gene>
    <name evidence="3" type="ORF">N5J77_12395</name>
</gene>
<dbReference type="Proteomes" id="UP001162318">
    <property type="component" value="Unassembled WGS sequence"/>
</dbReference>
<dbReference type="InterPro" id="IPR057727">
    <property type="entry name" value="WCX_dom"/>
</dbReference>
<evidence type="ECO:0000259" key="1">
    <source>
        <dbReference type="Pfam" id="PF13280"/>
    </source>
</evidence>
<evidence type="ECO:0000313" key="3">
    <source>
        <dbReference type="EMBL" id="MDH2131925.1"/>
    </source>
</evidence>
<feature type="domain" description="WYL" evidence="1">
    <location>
        <begin position="136"/>
        <end position="202"/>
    </location>
</feature>
<name>A0AA43BB70_SPHYA</name>
<proteinExistence type="predicted"/>
<reference evidence="3" key="1">
    <citation type="submission" date="2022-09" db="EMBL/GenBank/DDBJ databases">
        <title>Intensive care unit water sources are persistently colonized with multi-drug resistant bacteria and are the site of extensive horizontal gene transfer of antibiotic resistance genes.</title>
        <authorList>
            <person name="Diorio-Toth L."/>
        </authorList>
    </citation>
    <scope>NUCLEOTIDE SEQUENCE</scope>
    <source>
        <strain evidence="3">GD03659</strain>
    </source>
</reference>
<dbReference type="PANTHER" id="PTHR34580">
    <property type="match status" value="1"/>
</dbReference>
<dbReference type="PROSITE" id="PS52050">
    <property type="entry name" value="WYL"/>
    <property type="match status" value="1"/>
</dbReference>
<evidence type="ECO:0000259" key="2">
    <source>
        <dbReference type="Pfam" id="PF25583"/>
    </source>
</evidence>
<dbReference type="InterPro" id="IPR051534">
    <property type="entry name" value="CBASS_pafABC_assoc_protein"/>
</dbReference>
<protein>
    <submittedName>
        <fullName evidence="3">WYL domain-containing protein</fullName>
    </submittedName>
</protein>
<dbReference type="InterPro" id="IPR026881">
    <property type="entry name" value="WYL_dom"/>
</dbReference>
<dbReference type="PANTHER" id="PTHR34580:SF1">
    <property type="entry name" value="PROTEIN PAFC"/>
    <property type="match status" value="1"/>
</dbReference>
<dbReference type="RefSeq" id="WP_279776196.1">
    <property type="nucleotide sequence ID" value="NZ_JAOCKX010000015.1"/>
</dbReference>
<sequence>MRGVSLAEIEQVLERDYRTAQRVIRALGQCFPELEKVKDEESDKARWKLPYKSVAPLLAPTPEEMAALSLALDMLGKGAGKDQVEALRCLHAKILALIPDDRSRRLAADEEALFMALGHAARPGPRQLGRETVDVAISTALKGTSQLRILYRGWKDTVARERVVAPHGLLLGARRYLVAVDLGKVGGGIQHFRVDAIEEATVLPQSFVRKEGFDLNAHAERCFGSYQQEGGIHDVAWRFAPKAVRWAEGFLFHPSQTTEREPDGSLVVRFRAAGLLEMCWHLYMWGDAVEVISPPELVQMVAAHQRSDFPSMP</sequence>
<dbReference type="Pfam" id="PF13280">
    <property type="entry name" value="WYL"/>
    <property type="match status" value="1"/>
</dbReference>
<organism evidence="3 4">
    <name type="scientific">Sphingobium yanoikuyae</name>
    <name type="common">Sphingomonas yanoikuyae</name>
    <dbReference type="NCBI Taxonomy" id="13690"/>
    <lineage>
        <taxon>Bacteria</taxon>
        <taxon>Pseudomonadati</taxon>
        <taxon>Pseudomonadota</taxon>
        <taxon>Alphaproteobacteria</taxon>
        <taxon>Sphingomonadales</taxon>
        <taxon>Sphingomonadaceae</taxon>
        <taxon>Sphingobium</taxon>
    </lineage>
</organism>
<feature type="domain" description="WCX" evidence="2">
    <location>
        <begin position="237"/>
        <end position="303"/>
    </location>
</feature>
<comment type="caution">
    <text evidence="3">The sequence shown here is derived from an EMBL/GenBank/DDBJ whole genome shotgun (WGS) entry which is preliminary data.</text>
</comment>
<dbReference type="EMBL" id="JAOCKX010000015">
    <property type="protein sequence ID" value="MDH2131925.1"/>
    <property type="molecule type" value="Genomic_DNA"/>
</dbReference>
<evidence type="ECO:0000313" key="4">
    <source>
        <dbReference type="Proteomes" id="UP001162318"/>
    </source>
</evidence>
<accession>A0AA43BB70</accession>
<dbReference type="AlphaFoldDB" id="A0AA43BB70"/>